<dbReference type="PROSITE" id="PS01053">
    <property type="entry name" value="ARGINASE_1"/>
    <property type="match status" value="1"/>
</dbReference>
<keyword evidence="2 4" id="KW-0479">Metal-binding</keyword>
<sequence length="339" mass="36088">MTLPRYGPMFGPDVTFLGVERCALGEPATYADADVVIVGAPFDGGTSHRPGTRFGPSAIRQACYLPHDGSRPSLALRVDALQDLTVYDAGDVEMFAGDIEGSLTALEEAVHAVTAAGAIPIVLGGDHTIALPDATGAARHLGFGRVSLVHFDAHADTGDVEFGSLYGHGQPMRRLIESGAVRGDRFLQIGLRGYWPGPETLSWMAGQRMRSYEMTEIVARGLDACLTEAFDIATDECDGVFLSVDVDVVDPGMAPGTGTPEPGGLTARQLLDAVRRCCYELPVVGVDVVEVSPPYDHAEITAYLGNRVVLEALSGIARRRRDAAEGTRWDPAQPLLDGR</sequence>
<dbReference type="InterPro" id="IPR023696">
    <property type="entry name" value="Ureohydrolase_dom_sf"/>
</dbReference>
<keyword evidence="3 5" id="KW-0378">Hydrolase</keyword>
<dbReference type="SUPFAM" id="SSF52768">
    <property type="entry name" value="Arginase/deacetylase"/>
    <property type="match status" value="1"/>
</dbReference>
<evidence type="ECO:0000256" key="2">
    <source>
        <dbReference type="ARBA" id="ARBA00022723"/>
    </source>
</evidence>
<dbReference type="PANTHER" id="PTHR11358:SF26">
    <property type="entry name" value="GUANIDINO ACID HYDROLASE, MITOCHONDRIAL"/>
    <property type="match status" value="1"/>
</dbReference>
<dbReference type="InterPro" id="IPR006035">
    <property type="entry name" value="Ureohydrolase"/>
</dbReference>
<comment type="similarity">
    <text evidence="1">Belongs to the arginase family. Agmatinase subfamily.</text>
</comment>
<dbReference type="Gene3D" id="3.40.800.10">
    <property type="entry name" value="Ureohydrolase domain"/>
    <property type="match status" value="1"/>
</dbReference>
<dbReference type="Proteomes" id="UP000242415">
    <property type="component" value="Unassembled WGS sequence"/>
</dbReference>
<dbReference type="Pfam" id="PF00491">
    <property type="entry name" value="Arginase"/>
    <property type="match status" value="1"/>
</dbReference>
<proteinExistence type="inferred from homology"/>
<organism evidence="6 7">
    <name type="scientific">Micromonospora pattaloongensis</name>
    <dbReference type="NCBI Taxonomy" id="405436"/>
    <lineage>
        <taxon>Bacteria</taxon>
        <taxon>Bacillati</taxon>
        <taxon>Actinomycetota</taxon>
        <taxon>Actinomycetes</taxon>
        <taxon>Micromonosporales</taxon>
        <taxon>Micromonosporaceae</taxon>
        <taxon>Micromonospora</taxon>
    </lineage>
</organism>
<reference evidence="7" key="1">
    <citation type="submission" date="2016-10" db="EMBL/GenBank/DDBJ databases">
        <authorList>
            <person name="Varghese N."/>
            <person name="Submissions S."/>
        </authorList>
    </citation>
    <scope>NUCLEOTIDE SEQUENCE [LARGE SCALE GENOMIC DNA]</scope>
    <source>
        <strain evidence="7">DSM 45245</strain>
    </source>
</reference>
<name>A0A1H3M5D7_9ACTN</name>
<dbReference type="GO" id="GO:0033389">
    <property type="term" value="P:putrescine biosynthetic process from arginine, via agmatine"/>
    <property type="evidence" value="ECO:0007669"/>
    <property type="project" value="TreeGrafter"/>
</dbReference>
<dbReference type="GO" id="GO:0008783">
    <property type="term" value="F:agmatinase activity"/>
    <property type="evidence" value="ECO:0007669"/>
    <property type="project" value="TreeGrafter"/>
</dbReference>
<feature type="binding site" evidence="4">
    <location>
        <position position="247"/>
    </location>
    <ligand>
        <name>Mn(2+)</name>
        <dbReference type="ChEBI" id="CHEBI:29035"/>
        <label>1</label>
    </ligand>
</feature>
<keyword evidence="7" id="KW-1185">Reference proteome</keyword>
<dbReference type="PIRSF" id="PIRSF036979">
    <property type="entry name" value="Arginase"/>
    <property type="match status" value="1"/>
</dbReference>
<dbReference type="STRING" id="405436.SAMN05444365_103241"/>
<dbReference type="InterPro" id="IPR020855">
    <property type="entry name" value="Ureohydrolase_Mn_BS"/>
</dbReference>
<feature type="binding site" evidence="4">
    <location>
        <position position="245"/>
    </location>
    <ligand>
        <name>Mn(2+)</name>
        <dbReference type="ChEBI" id="CHEBI:29035"/>
        <label>1</label>
    </ligand>
</feature>
<accession>A0A1H3M5D7</accession>
<evidence type="ECO:0000256" key="5">
    <source>
        <dbReference type="RuleBase" id="RU003684"/>
    </source>
</evidence>
<evidence type="ECO:0000256" key="3">
    <source>
        <dbReference type="ARBA" id="ARBA00022801"/>
    </source>
</evidence>
<protein>
    <submittedName>
        <fullName evidence="6">Agmatinase</fullName>
    </submittedName>
</protein>
<dbReference type="NCBIfam" id="TIGR01230">
    <property type="entry name" value="agmatinase"/>
    <property type="match status" value="1"/>
</dbReference>
<feature type="binding site" evidence="4">
    <location>
        <position position="154"/>
    </location>
    <ligand>
        <name>Mn(2+)</name>
        <dbReference type="ChEBI" id="CHEBI:29035"/>
        <label>1</label>
    </ligand>
</feature>
<evidence type="ECO:0000313" key="7">
    <source>
        <dbReference type="Proteomes" id="UP000242415"/>
    </source>
</evidence>
<comment type="cofactor">
    <cofactor evidence="4">
        <name>Mn(2+)</name>
        <dbReference type="ChEBI" id="CHEBI:29035"/>
    </cofactor>
    <text evidence="4">Binds 2 manganese ions per subunit.</text>
</comment>
<gene>
    <name evidence="6" type="ORF">SAMN05444365_103241</name>
</gene>
<feature type="binding site" evidence="4">
    <location>
        <position position="127"/>
    </location>
    <ligand>
        <name>Mn(2+)</name>
        <dbReference type="ChEBI" id="CHEBI:29035"/>
        <label>1</label>
    </ligand>
</feature>
<feature type="binding site" evidence="4">
    <location>
        <position position="152"/>
    </location>
    <ligand>
        <name>Mn(2+)</name>
        <dbReference type="ChEBI" id="CHEBI:29035"/>
        <label>1</label>
    </ligand>
</feature>
<dbReference type="EMBL" id="FNPH01000003">
    <property type="protein sequence ID" value="SDY71940.1"/>
    <property type="molecule type" value="Genomic_DNA"/>
</dbReference>
<dbReference type="InterPro" id="IPR005925">
    <property type="entry name" value="Agmatinase-rel"/>
</dbReference>
<dbReference type="PRINTS" id="PR00116">
    <property type="entry name" value="ARGINASE"/>
</dbReference>
<evidence type="ECO:0000256" key="1">
    <source>
        <dbReference type="ARBA" id="ARBA00009227"/>
    </source>
</evidence>
<dbReference type="CDD" id="cd09990">
    <property type="entry name" value="Agmatinase-like"/>
    <property type="match status" value="1"/>
</dbReference>
<dbReference type="GO" id="GO:0046872">
    <property type="term" value="F:metal ion binding"/>
    <property type="evidence" value="ECO:0007669"/>
    <property type="project" value="UniProtKB-KW"/>
</dbReference>
<evidence type="ECO:0000256" key="4">
    <source>
        <dbReference type="PIRSR" id="PIRSR036979-1"/>
    </source>
</evidence>
<keyword evidence="4" id="KW-0464">Manganese</keyword>
<evidence type="ECO:0000313" key="6">
    <source>
        <dbReference type="EMBL" id="SDY71940.1"/>
    </source>
</evidence>
<dbReference type="PROSITE" id="PS51409">
    <property type="entry name" value="ARGINASE_2"/>
    <property type="match status" value="1"/>
</dbReference>
<feature type="binding site" evidence="4">
    <location>
        <position position="156"/>
    </location>
    <ligand>
        <name>Mn(2+)</name>
        <dbReference type="ChEBI" id="CHEBI:29035"/>
        <label>1</label>
    </ligand>
</feature>
<dbReference type="PANTHER" id="PTHR11358">
    <property type="entry name" value="ARGINASE/AGMATINASE"/>
    <property type="match status" value="1"/>
</dbReference>
<dbReference type="AlphaFoldDB" id="A0A1H3M5D7"/>